<organism evidence="1 2">
    <name type="scientific">Austropuccinia psidii MF-1</name>
    <dbReference type="NCBI Taxonomy" id="1389203"/>
    <lineage>
        <taxon>Eukaryota</taxon>
        <taxon>Fungi</taxon>
        <taxon>Dikarya</taxon>
        <taxon>Basidiomycota</taxon>
        <taxon>Pucciniomycotina</taxon>
        <taxon>Pucciniomycetes</taxon>
        <taxon>Pucciniales</taxon>
        <taxon>Sphaerophragmiaceae</taxon>
        <taxon>Austropuccinia</taxon>
    </lineage>
</organism>
<evidence type="ECO:0000313" key="1">
    <source>
        <dbReference type="EMBL" id="MBW0543719.1"/>
    </source>
</evidence>
<proteinExistence type="predicted"/>
<keyword evidence="2" id="KW-1185">Reference proteome</keyword>
<gene>
    <name evidence="1" type="ORF">O181_083434</name>
</gene>
<dbReference type="AlphaFoldDB" id="A0A9Q3FR65"/>
<protein>
    <submittedName>
        <fullName evidence="1">Uncharacterized protein</fullName>
    </submittedName>
</protein>
<evidence type="ECO:0000313" key="2">
    <source>
        <dbReference type="Proteomes" id="UP000765509"/>
    </source>
</evidence>
<dbReference type="EMBL" id="AVOT02048489">
    <property type="protein sequence ID" value="MBW0543719.1"/>
    <property type="molecule type" value="Genomic_DNA"/>
</dbReference>
<dbReference type="Proteomes" id="UP000765509">
    <property type="component" value="Unassembled WGS sequence"/>
</dbReference>
<reference evidence="1" key="1">
    <citation type="submission" date="2021-03" db="EMBL/GenBank/DDBJ databases">
        <title>Draft genome sequence of rust myrtle Austropuccinia psidii MF-1, a brazilian biotype.</title>
        <authorList>
            <person name="Quecine M.C."/>
            <person name="Pachon D.M.R."/>
            <person name="Bonatelli M.L."/>
            <person name="Correr F.H."/>
            <person name="Franceschini L.M."/>
            <person name="Leite T.F."/>
            <person name="Margarido G.R.A."/>
            <person name="Almeida C.A."/>
            <person name="Ferrarezi J.A."/>
            <person name="Labate C.A."/>
        </authorList>
    </citation>
    <scope>NUCLEOTIDE SEQUENCE</scope>
    <source>
        <strain evidence="1">MF-1</strain>
    </source>
</reference>
<comment type="caution">
    <text evidence="1">The sequence shown here is derived from an EMBL/GenBank/DDBJ whole genome shotgun (WGS) entry which is preliminary data.</text>
</comment>
<name>A0A9Q3FR65_9BASI</name>
<accession>A0A9Q3FR65</accession>
<sequence length="147" mass="15904">MPTIAFFINTSKSGQEVITVFYGGIRYMINSISHDEQQSTPATIPPLSFVLVTSLPESSLVQMALSSFIHDDLTPPPVHINGFSGPTSSTIASIFGDPVPPAVITPNVPSPIPNPPPPYEPRPVSASLPVLQFQCKEHFNQIYAFLD</sequence>